<reference evidence="3 4" key="1">
    <citation type="journal article" date="2013" name="Science">
        <title>Pandoraviruses: amoeba viruses with genomes up to 2.5 Mb reaching that of parasitic eukaryotes.</title>
        <authorList>
            <person name="Philippe N."/>
            <person name="Legendre M."/>
            <person name="Doutre G."/>
            <person name="Coute Y."/>
            <person name="Poirot O."/>
            <person name="Lescot M."/>
            <person name="Arslan D."/>
            <person name="Seltzer V."/>
            <person name="Bertaux L."/>
            <person name="Bruley C."/>
            <person name="Garin J."/>
            <person name="Claverie J.M."/>
            <person name="Abergel C."/>
        </authorList>
    </citation>
    <scope>NUCLEOTIDE SEQUENCE [LARGE SCALE GENOMIC DNA]</scope>
    <source>
        <strain evidence="3">Melbourne</strain>
    </source>
</reference>
<sequence>MTRAASHTFFSSMAKEKRRTSVRAARIPKGSRIVKEQVTLGDGKKRGPTRAQERRRENTRPKKKVTKKKETKRERRMAHRSAHAARDIEMTQLADHGATPWDRPMGDYDHDEGDAAPSSASDRDHDVEMADVRRCATPERMCIPRLTRCWATAWAAVAALAVAALVFGPWFGDRLAPQYALVDRVKHWPCAVANHTVLASWWGRANTLWEIPGVGVRLARGDGSEADAVARPRLLWDQSWMEAATVAPYLALYPIGATVACYEDRETRVVALRDDIAGLGAELMACVVIALLAGALAFWAVYGLLGPRRAPAVALA</sequence>
<evidence type="ECO:0000313" key="4">
    <source>
        <dbReference type="Proteomes" id="UP000201566"/>
    </source>
</evidence>
<feature type="region of interest" description="Disordered" evidence="1">
    <location>
        <begin position="1"/>
        <end position="127"/>
    </location>
</feature>
<keyword evidence="2" id="KW-1133">Transmembrane helix</keyword>
<keyword evidence="2" id="KW-0812">Transmembrane</keyword>
<evidence type="ECO:0000256" key="1">
    <source>
        <dbReference type="SAM" id="MobiDB-lite"/>
    </source>
</evidence>
<name>A0A291AU43_9VIRU</name>
<dbReference type="KEGG" id="vg:34567792"/>
<organism evidence="3 4">
    <name type="scientific">Pandoravirus dulcis</name>
    <dbReference type="NCBI Taxonomy" id="1349409"/>
    <lineage>
        <taxon>Viruses</taxon>
        <taxon>Pandoravirus</taxon>
    </lineage>
</organism>
<dbReference type="Proteomes" id="UP000201566">
    <property type="component" value="Segment"/>
</dbReference>
<feature type="compositionally biased region" description="Basic and acidic residues" evidence="1">
    <location>
        <begin position="51"/>
        <end position="60"/>
    </location>
</feature>
<evidence type="ECO:0000313" key="3">
    <source>
        <dbReference type="EMBL" id="ATE82504.1"/>
    </source>
</evidence>
<proteinExistence type="predicted"/>
<feature type="transmembrane region" description="Helical" evidence="2">
    <location>
        <begin position="149"/>
        <end position="171"/>
    </location>
</feature>
<feature type="transmembrane region" description="Helical" evidence="2">
    <location>
        <begin position="243"/>
        <end position="262"/>
    </location>
</feature>
<dbReference type="EMBL" id="KC977570">
    <property type="protein sequence ID" value="ATE82504.1"/>
    <property type="molecule type" value="Genomic_DNA"/>
</dbReference>
<protein>
    <submittedName>
        <fullName evidence="3">Uncharacterized protein</fullName>
    </submittedName>
</protein>
<feature type="compositionally biased region" description="Basic residues" evidence="1">
    <location>
        <begin position="61"/>
        <end position="83"/>
    </location>
</feature>
<dbReference type="GeneID" id="34567792"/>
<dbReference type="RefSeq" id="YP_009430213.1">
    <property type="nucleotide sequence ID" value="NC_021858.1"/>
</dbReference>
<gene>
    <name evidence="3" type="ORF">pdul_cds_417</name>
</gene>
<feature type="transmembrane region" description="Helical" evidence="2">
    <location>
        <begin position="283"/>
        <end position="305"/>
    </location>
</feature>
<accession>A0A291AU43</accession>
<keyword evidence="2" id="KW-0472">Membrane</keyword>
<evidence type="ECO:0000256" key="2">
    <source>
        <dbReference type="SAM" id="Phobius"/>
    </source>
</evidence>